<dbReference type="OrthoDB" id="9798632at2"/>
<dbReference type="RefSeq" id="WP_131959148.1">
    <property type="nucleotide sequence ID" value="NZ_SMFL01000005.1"/>
</dbReference>
<comment type="caution">
    <text evidence="4">The sequence shown here is derived from an EMBL/GenBank/DDBJ whole genome shotgun (WGS) entry which is preliminary data.</text>
</comment>
<dbReference type="SUPFAM" id="SSF51735">
    <property type="entry name" value="NAD(P)-binding Rossmann-fold domains"/>
    <property type="match status" value="1"/>
</dbReference>
<gene>
    <name evidence="4" type="ORF">E0F88_15330</name>
</gene>
<dbReference type="PANTHER" id="PTHR14097">
    <property type="entry name" value="OXIDOREDUCTASE HTATIP2"/>
    <property type="match status" value="1"/>
</dbReference>
<name>A0A4R5DQN5_9BACT</name>
<dbReference type="Gene3D" id="3.40.50.720">
    <property type="entry name" value="NAD(P)-binding Rossmann-like Domain"/>
    <property type="match status" value="1"/>
</dbReference>
<proteinExistence type="predicted"/>
<accession>A0A4R5DQN5</accession>
<dbReference type="Pfam" id="PF01370">
    <property type="entry name" value="Epimerase"/>
    <property type="match status" value="1"/>
</dbReference>
<feature type="domain" description="NAD-dependent epimerase/dehydratase" evidence="3">
    <location>
        <begin position="10"/>
        <end position="115"/>
    </location>
</feature>
<dbReference type="PANTHER" id="PTHR14097:SF7">
    <property type="entry name" value="OXIDOREDUCTASE HTATIP2"/>
    <property type="match status" value="1"/>
</dbReference>
<reference evidence="4 5" key="1">
    <citation type="submission" date="2019-03" db="EMBL/GenBank/DDBJ databases">
        <title>Dyadobacter AR-3-6 sp. nov., isolated from arctic soil.</title>
        <authorList>
            <person name="Chaudhary D.K."/>
        </authorList>
    </citation>
    <scope>NUCLEOTIDE SEQUENCE [LARGE SCALE GENOMIC DNA]</scope>
    <source>
        <strain evidence="4 5">AR-3-6</strain>
    </source>
</reference>
<evidence type="ECO:0000313" key="5">
    <source>
        <dbReference type="Proteomes" id="UP000294850"/>
    </source>
</evidence>
<sequence length="219" mass="23981">MTATSARTALLVGSTGLIGGQLLTKLLHSPYYDKVIVLTRRPSRHTNTKLTEVIFDFDNPDAPQIKADDIFCCLGTTIKKAGSKEAFKKVDLEYPLTIATLAQRNGAEKFLIVSAMGADADSGIFYNQVKGQVEQGLISLKYPSLHIFRPSLLLGEREETRLGEKVGEVLATVFKPIMFGPLKKYRAIDSGKVANAMLAFAKKSEKGVFIHNSAELQAF</sequence>
<evidence type="ECO:0000256" key="2">
    <source>
        <dbReference type="ARBA" id="ARBA00023136"/>
    </source>
</evidence>
<dbReference type="EMBL" id="SMFL01000005">
    <property type="protein sequence ID" value="TDE14564.1"/>
    <property type="molecule type" value="Genomic_DNA"/>
</dbReference>
<dbReference type="Proteomes" id="UP000294850">
    <property type="component" value="Unassembled WGS sequence"/>
</dbReference>
<evidence type="ECO:0000256" key="1">
    <source>
        <dbReference type="ARBA" id="ARBA00004370"/>
    </source>
</evidence>
<keyword evidence="2" id="KW-0472">Membrane</keyword>
<comment type="subcellular location">
    <subcellularLocation>
        <location evidence="1">Membrane</location>
    </subcellularLocation>
</comment>
<evidence type="ECO:0000259" key="3">
    <source>
        <dbReference type="Pfam" id="PF01370"/>
    </source>
</evidence>
<organism evidence="4 5">
    <name type="scientific">Dyadobacter psychrotolerans</name>
    <dbReference type="NCBI Taxonomy" id="2541721"/>
    <lineage>
        <taxon>Bacteria</taxon>
        <taxon>Pseudomonadati</taxon>
        <taxon>Bacteroidota</taxon>
        <taxon>Cytophagia</taxon>
        <taxon>Cytophagales</taxon>
        <taxon>Spirosomataceae</taxon>
        <taxon>Dyadobacter</taxon>
    </lineage>
</organism>
<evidence type="ECO:0000313" key="4">
    <source>
        <dbReference type="EMBL" id="TDE14564.1"/>
    </source>
</evidence>
<dbReference type="AlphaFoldDB" id="A0A4R5DQN5"/>
<dbReference type="GO" id="GO:0016020">
    <property type="term" value="C:membrane"/>
    <property type="evidence" value="ECO:0007669"/>
    <property type="project" value="UniProtKB-SubCell"/>
</dbReference>
<dbReference type="CDD" id="cd05250">
    <property type="entry name" value="CC3_like_SDR_a"/>
    <property type="match status" value="1"/>
</dbReference>
<protein>
    <submittedName>
        <fullName evidence="4">Oxidoreductase</fullName>
    </submittedName>
</protein>
<dbReference type="InterPro" id="IPR001509">
    <property type="entry name" value="Epimerase_deHydtase"/>
</dbReference>
<dbReference type="InterPro" id="IPR036291">
    <property type="entry name" value="NAD(P)-bd_dom_sf"/>
</dbReference>
<keyword evidence="5" id="KW-1185">Reference proteome</keyword>